<dbReference type="GO" id="GO:0035435">
    <property type="term" value="P:phosphate ion transmembrane transport"/>
    <property type="evidence" value="ECO:0007669"/>
    <property type="project" value="InterPro"/>
</dbReference>
<evidence type="ECO:0000313" key="8">
    <source>
        <dbReference type="EMBL" id="QDU18224.1"/>
    </source>
</evidence>
<organism evidence="8 9">
    <name type="scientific">Urbifossiella limnaea</name>
    <dbReference type="NCBI Taxonomy" id="2528023"/>
    <lineage>
        <taxon>Bacteria</taxon>
        <taxon>Pseudomonadati</taxon>
        <taxon>Planctomycetota</taxon>
        <taxon>Planctomycetia</taxon>
        <taxon>Gemmatales</taxon>
        <taxon>Gemmataceae</taxon>
        <taxon>Urbifossiella</taxon>
    </lineage>
</organism>
<keyword evidence="9" id="KW-1185">Reference proteome</keyword>
<dbReference type="PANTHER" id="PTHR42996">
    <property type="entry name" value="PHOSPHATE-BINDING PROTEIN PSTS"/>
    <property type="match status" value="1"/>
</dbReference>
<keyword evidence="4 6" id="KW-0813">Transport</keyword>
<evidence type="ECO:0000313" key="9">
    <source>
        <dbReference type="Proteomes" id="UP000319576"/>
    </source>
</evidence>
<dbReference type="CDD" id="cd13565">
    <property type="entry name" value="PBP2_PstS"/>
    <property type="match status" value="1"/>
</dbReference>
<evidence type="ECO:0000256" key="2">
    <source>
        <dbReference type="ARBA" id="ARBA00008725"/>
    </source>
</evidence>
<protein>
    <recommendedName>
        <fullName evidence="6">Phosphate-binding protein</fullName>
    </recommendedName>
</protein>
<dbReference type="KEGG" id="uli:ETAA1_01070"/>
<dbReference type="Gene3D" id="3.40.190.10">
    <property type="entry name" value="Periplasmic binding protein-like II"/>
    <property type="match status" value="2"/>
</dbReference>
<dbReference type="SUPFAM" id="SSF53850">
    <property type="entry name" value="Periplasmic binding protein-like II"/>
    <property type="match status" value="1"/>
</dbReference>
<name>A0A517XL47_9BACT</name>
<dbReference type="GO" id="GO:0042301">
    <property type="term" value="F:phosphate ion binding"/>
    <property type="evidence" value="ECO:0007669"/>
    <property type="project" value="InterPro"/>
</dbReference>
<dbReference type="InterPro" id="IPR005673">
    <property type="entry name" value="ABC_phos-bd_PstS"/>
</dbReference>
<dbReference type="AlphaFoldDB" id="A0A517XL47"/>
<dbReference type="NCBIfam" id="TIGR00975">
    <property type="entry name" value="3a0107s03"/>
    <property type="match status" value="1"/>
</dbReference>
<accession>A0A517XL47</accession>
<gene>
    <name evidence="8" type="primary">pstS</name>
    <name evidence="8" type="ORF">ETAA1_01070</name>
</gene>
<dbReference type="InterPro" id="IPR050962">
    <property type="entry name" value="Phosphate-bind_PstS"/>
</dbReference>
<evidence type="ECO:0000256" key="4">
    <source>
        <dbReference type="ARBA" id="ARBA00022448"/>
    </source>
</evidence>
<dbReference type="PIRSF" id="PIRSF002756">
    <property type="entry name" value="PstS"/>
    <property type="match status" value="1"/>
</dbReference>
<proteinExistence type="inferred from homology"/>
<comment type="similarity">
    <text evidence="2 6">Belongs to the PstS family.</text>
</comment>
<evidence type="ECO:0000256" key="1">
    <source>
        <dbReference type="ARBA" id="ARBA00002841"/>
    </source>
</evidence>
<dbReference type="OrthoDB" id="9790048at2"/>
<dbReference type="GO" id="GO:0043190">
    <property type="term" value="C:ATP-binding cassette (ABC) transporter complex"/>
    <property type="evidence" value="ECO:0007669"/>
    <property type="project" value="InterPro"/>
</dbReference>
<evidence type="ECO:0000256" key="5">
    <source>
        <dbReference type="ARBA" id="ARBA00022592"/>
    </source>
</evidence>
<dbReference type="Pfam" id="PF12849">
    <property type="entry name" value="PBP_like_2"/>
    <property type="match status" value="1"/>
</dbReference>
<comment type="function">
    <text evidence="1">Part of the ABC transporter complex PstSACB involved in phosphate import.</text>
</comment>
<dbReference type="InterPro" id="IPR024370">
    <property type="entry name" value="PBP_domain"/>
</dbReference>
<dbReference type="Proteomes" id="UP000319576">
    <property type="component" value="Chromosome"/>
</dbReference>
<keyword evidence="5 6" id="KW-0592">Phosphate transport</keyword>
<comment type="subunit">
    <text evidence="3">The complex is composed of two ATP-binding proteins (PstB), two transmembrane proteins (PstC and PstA) and a solute-binding protein (PstS).</text>
</comment>
<dbReference type="PANTHER" id="PTHR42996:SF1">
    <property type="entry name" value="PHOSPHATE-BINDING PROTEIN PSTS"/>
    <property type="match status" value="1"/>
</dbReference>
<dbReference type="PROSITE" id="PS51257">
    <property type="entry name" value="PROKAR_LIPOPROTEIN"/>
    <property type="match status" value="1"/>
</dbReference>
<evidence type="ECO:0000259" key="7">
    <source>
        <dbReference type="Pfam" id="PF12849"/>
    </source>
</evidence>
<dbReference type="RefSeq" id="WP_145233354.1">
    <property type="nucleotide sequence ID" value="NZ_CP036273.1"/>
</dbReference>
<sequence length="374" mass="39357">MFRRILPVAVLIAAGCGKTAPPEEPRAAAGGEFAKLAKADVNAEGATFVEPIMKVWTNEFQALTGDNVKVNYQGKGSGAGISQMTKRLAAFGCSDAPMNAKQLEEARKTGGDVIHVPLVIGAVVPMYNLPGVAQPVTFTGPLLVEIFTGKVKRWDDPKVKAVNPGVALPALDIQPVYRSDPSGTSFIFSDYLSKVDATFKNTVGASTAPNWPKEIGIRQGKSDGVAGHVERTAGAIGYIELTYALDQKATFGSVRNAAGKDVRADLASITAAAAASLDVKQTEPPYSLHELTYNLTNAPGEASYPIAGMSFAVVYQKPELGDAAAQARAKAVVAFLKWAVGDDGQKLAGQRNYAPLPPALRARAAERLSSVVCE</sequence>
<feature type="domain" description="PBP" evidence="7">
    <location>
        <begin position="38"/>
        <end position="342"/>
    </location>
</feature>
<evidence type="ECO:0000256" key="6">
    <source>
        <dbReference type="PIRNR" id="PIRNR002756"/>
    </source>
</evidence>
<reference evidence="8 9" key="1">
    <citation type="submission" date="2019-02" db="EMBL/GenBank/DDBJ databases">
        <title>Deep-cultivation of Planctomycetes and their phenomic and genomic characterization uncovers novel biology.</title>
        <authorList>
            <person name="Wiegand S."/>
            <person name="Jogler M."/>
            <person name="Boedeker C."/>
            <person name="Pinto D."/>
            <person name="Vollmers J."/>
            <person name="Rivas-Marin E."/>
            <person name="Kohn T."/>
            <person name="Peeters S.H."/>
            <person name="Heuer A."/>
            <person name="Rast P."/>
            <person name="Oberbeckmann S."/>
            <person name="Bunk B."/>
            <person name="Jeske O."/>
            <person name="Meyerdierks A."/>
            <person name="Storesund J.E."/>
            <person name="Kallscheuer N."/>
            <person name="Luecker S."/>
            <person name="Lage O.M."/>
            <person name="Pohl T."/>
            <person name="Merkel B.J."/>
            <person name="Hornburger P."/>
            <person name="Mueller R.-W."/>
            <person name="Bruemmer F."/>
            <person name="Labrenz M."/>
            <person name="Spormann A.M."/>
            <person name="Op den Camp H."/>
            <person name="Overmann J."/>
            <person name="Amann R."/>
            <person name="Jetten M.S.M."/>
            <person name="Mascher T."/>
            <person name="Medema M.H."/>
            <person name="Devos D.P."/>
            <person name="Kaster A.-K."/>
            <person name="Ovreas L."/>
            <person name="Rohde M."/>
            <person name="Galperin M.Y."/>
            <person name="Jogler C."/>
        </authorList>
    </citation>
    <scope>NUCLEOTIDE SEQUENCE [LARGE SCALE GENOMIC DNA]</scope>
    <source>
        <strain evidence="8 9">ETA_A1</strain>
    </source>
</reference>
<dbReference type="EMBL" id="CP036273">
    <property type="protein sequence ID" value="QDU18224.1"/>
    <property type="molecule type" value="Genomic_DNA"/>
</dbReference>
<evidence type="ECO:0000256" key="3">
    <source>
        <dbReference type="ARBA" id="ARBA00011529"/>
    </source>
</evidence>